<accession>A0A8H7SLF4</accession>
<sequence length="201" mass="23010">CERHRVLRLRDGIANANNSDADYDTLKEYLLDKDINRTPDVIGQQSYRDALVFPLLKACLNIISNDKMLFIPGEVPLESMTCQLENLKKALAPNEKYYADGMEFFIKIILETQTKDKSTQIWYLNRLQENTHAIVRESKWAQQKKSIMQRTHRAVAAAESSQQVLSAIIKSSIIKLTESKHCKEFSNLGLDTFLTDSLLDT</sequence>
<organism evidence="1 2">
    <name type="scientific">Thamnidium elegans</name>
    <dbReference type="NCBI Taxonomy" id="101142"/>
    <lineage>
        <taxon>Eukaryota</taxon>
        <taxon>Fungi</taxon>
        <taxon>Fungi incertae sedis</taxon>
        <taxon>Mucoromycota</taxon>
        <taxon>Mucoromycotina</taxon>
        <taxon>Mucoromycetes</taxon>
        <taxon>Mucorales</taxon>
        <taxon>Mucorineae</taxon>
        <taxon>Mucoraceae</taxon>
        <taxon>Thamnidium</taxon>
    </lineage>
</organism>
<dbReference type="Proteomes" id="UP000613177">
    <property type="component" value="Unassembled WGS sequence"/>
</dbReference>
<name>A0A8H7SLF4_9FUNG</name>
<gene>
    <name evidence="1" type="ORF">INT48_002957</name>
</gene>
<dbReference type="EMBL" id="JAEPRE010000164">
    <property type="protein sequence ID" value="KAG2231176.1"/>
    <property type="molecule type" value="Genomic_DNA"/>
</dbReference>
<feature type="non-terminal residue" evidence="1">
    <location>
        <position position="201"/>
    </location>
</feature>
<protein>
    <submittedName>
        <fullName evidence="1">Uncharacterized protein</fullName>
    </submittedName>
</protein>
<dbReference type="AlphaFoldDB" id="A0A8H7SLF4"/>
<proteinExistence type="predicted"/>
<evidence type="ECO:0000313" key="1">
    <source>
        <dbReference type="EMBL" id="KAG2231176.1"/>
    </source>
</evidence>
<evidence type="ECO:0000313" key="2">
    <source>
        <dbReference type="Proteomes" id="UP000613177"/>
    </source>
</evidence>
<comment type="caution">
    <text evidence="1">The sequence shown here is derived from an EMBL/GenBank/DDBJ whole genome shotgun (WGS) entry which is preliminary data.</text>
</comment>
<reference evidence="1" key="1">
    <citation type="submission" date="2021-01" db="EMBL/GenBank/DDBJ databases">
        <title>Metabolic potential, ecology and presence of endohyphal bacteria is reflected in genomic diversity of Mucoromycotina.</title>
        <authorList>
            <person name="Muszewska A."/>
            <person name="Okrasinska A."/>
            <person name="Steczkiewicz K."/>
            <person name="Drgas O."/>
            <person name="Orlowska M."/>
            <person name="Perlinska-Lenart U."/>
            <person name="Aleksandrzak-Piekarczyk T."/>
            <person name="Szatraj K."/>
            <person name="Zielenkiewicz U."/>
            <person name="Pilsyk S."/>
            <person name="Malc E."/>
            <person name="Mieczkowski P."/>
            <person name="Kruszewska J.S."/>
            <person name="Biernat P."/>
            <person name="Pawlowska J."/>
        </authorList>
    </citation>
    <scope>NUCLEOTIDE SEQUENCE</scope>
    <source>
        <strain evidence="1">WA0000018081</strain>
    </source>
</reference>
<keyword evidence="2" id="KW-1185">Reference proteome</keyword>